<keyword evidence="1" id="KW-1133">Transmembrane helix</keyword>
<comment type="caution">
    <text evidence="2">The sequence shown here is derived from an EMBL/GenBank/DDBJ whole genome shotgun (WGS) entry which is preliminary data.</text>
</comment>
<organism evidence="2 3">
    <name type="scientific">Mucilaginibacter aquariorum</name>
    <dbReference type="NCBI Taxonomy" id="2967225"/>
    <lineage>
        <taxon>Bacteria</taxon>
        <taxon>Pseudomonadati</taxon>
        <taxon>Bacteroidota</taxon>
        <taxon>Sphingobacteriia</taxon>
        <taxon>Sphingobacteriales</taxon>
        <taxon>Sphingobacteriaceae</taxon>
        <taxon>Mucilaginibacter</taxon>
    </lineage>
</organism>
<accession>A0ABT1T8I5</accession>
<keyword evidence="1" id="KW-0472">Membrane</keyword>
<feature type="transmembrane region" description="Helical" evidence="1">
    <location>
        <begin position="82"/>
        <end position="108"/>
    </location>
</feature>
<evidence type="ECO:0000256" key="1">
    <source>
        <dbReference type="SAM" id="Phobius"/>
    </source>
</evidence>
<evidence type="ECO:0000313" key="2">
    <source>
        <dbReference type="EMBL" id="MCQ6960931.1"/>
    </source>
</evidence>
<feature type="transmembrane region" description="Helical" evidence="1">
    <location>
        <begin position="160"/>
        <end position="181"/>
    </location>
</feature>
<proteinExistence type="predicted"/>
<feature type="transmembrane region" description="Helical" evidence="1">
    <location>
        <begin position="114"/>
        <end position="140"/>
    </location>
</feature>
<gene>
    <name evidence="2" type="ORF">NPE20_23325</name>
</gene>
<dbReference type="RefSeq" id="WP_256541102.1">
    <property type="nucleotide sequence ID" value="NZ_JANHOH010000010.1"/>
</dbReference>
<dbReference type="Proteomes" id="UP001204376">
    <property type="component" value="Unassembled WGS sequence"/>
</dbReference>
<feature type="transmembrane region" description="Helical" evidence="1">
    <location>
        <begin position="193"/>
        <end position="213"/>
    </location>
</feature>
<keyword evidence="1" id="KW-0812">Transmembrane</keyword>
<evidence type="ECO:0008006" key="4">
    <source>
        <dbReference type="Google" id="ProtNLM"/>
    </source>
</evidence>
<reference evidence="2 3" key="1">
    <citation type="submission" date="2022-07" db="EMBL/GenBank/DDBJ databases">
        <title>Mucilaginibacter sp. JC4.</title>
        <authorList>
            <person name="Le V."/>
            <person name="Ko S.-R."/>
            <person name="Ahn C.-Y."/>
            <person name="Oh H.-M."/>
        </authorList>
    </citation>
    <scope>NUCLEOTIDE SEQUENCE [LARGE SCALE GENOMIC DNA]</scope>
    <source>
        <strain evidence="2 3">JC4</strain>
    </source>
</reference>
<sequence length="224" mass="25788">MKPTEQQLKVLQSYLHKTLNYRETYEEIYDHILSAIEHQPANISFEDAVNNIINGDFGNAKNLLKAERTSKNALVKDCLRKFASYFVGCFRAPSLLYTAGFALAVYYLLSQMRFGAFITECIFAVMFALIIFVPGVIYLIRLYNTGYILGTIKKSAKDRLFETLASMPLRIFVMLTIWVYTPFYKVWQNTNHYSATILLLLGVIYNVALYKLYKDEFKTAAIAK</sequence>
<protein>
    <recommendedName>
        <fullName evidence="4">DUF1129 domain-containing protein</fullName>
    </recommendedName>
</protein>
<name>A0ABT1T8I5_9SPHI</name>
<dbReference type="EMBL" id="JANHOH010000010">
    <property type="protein sequence ID" value="MCQ6960931.1"/>
    <property type="molecule type" value="Genomic_DNA"/>
</dbReference>
<evidence type="ECO:0000313" key="3">
    <source>
        <dbReference type="Proteomes" id="UP001204376"/>
    </source>
</evidence>
<keyword evidence="3" id="KW-1185">Reference proteome</keyword>